<dbReference type="EMBL" id="BAAAHD010000025">
    <property type="protein sequence ID" value="GAA0565915.1"/>
    <property type="molecule type" value="Genomic_DNA"/>
</dbReference>
<feature type="domain" description="Flavin reductase like" evidence="2">
    <location>
        <begin position="24"/>
        <end position="171"/>
    </location>
</feature>
<dbReference type="Pfam" id="PF01613">
    <property type="entry name" value="Flavin_Reduct"/>
    <property type="match status" value="1"/>
</dbReference>
<dbReference type="InterPro" id="IPR012349">
    <property type="entry name" value="Split_barrel_FMN-bd"/>
</dbReference>
<evidence type="ECO:0000313" key="5">
    <source>
        <dbReference type="Proteomes" id="UP000549343"/>
    </source>
</evidence>
<dbReference type="GO" id="GO:0042602">
    <property type="term" value="F:riboflavin reductase (NADPH) activity"/>
    <property type="evidence" value="ECO:0007669"/>
    <property type="project" value="TreeGrafter"/>
</dbReference>
<evidence type="ECO:0000259" key="2">
    <source>
        <dbReference type="SMART" id="SM00903"/>
    </source>
</evidence>
<dbReference type="Proteomes" id="UP001501427">
    <property type="component" value="Unassembled WGS sequence"/>
</dbReference>
<dbReference type="SMART" id="SM00903">
    <property type="entry name" value="Flavin_Reduct"/>
    <property type="match status" value="1"/>
</dbReference>
<dbReference type="InterPro" id="IPR002563">
    <property type="entry name" value="Flavin_Rdtase-like_dom"/>
</dbReference>
<gene>
    <name evidence="4" type="ORF">F4557_003198</name>
    <name evidence="3" type="ORF">GCM10009546_30260</name>
</gene>
<dbReference type="Gene3D" id="2.30.110.10">
    <property type="entry name" value="Electron Transport, Fmn-binding Protein, Chain A"/>
    <property type="match status" value="1"/>
</dbReference>
<dbReference type="InterPro" id="IPR050268">
    <property type="entry name" value="NADH-dep_flavin_reductase"/>
</dbReference>
<evidence type="ECO:0000313" key="6">
    <source>
        <dbReference type="Proteomes" id="UP001501427"/>
    </source>
</evidence>
<reference evidence="4 5" key="2">
    <citation type="submission" date="2020-08" db="EMBL/GenBank/DDBJ databases">
        <title>Sequencing the genomes of 1000 actinobacteria strains.</title>
        <authorList>
            <person name="Klenk H.-P."/>
        </authorList>
    </citation>
    <scope>NUCLEOTIDE SEQUENCE [LARGE SCALE GENOMIC DNA]</scope>
    <source>
        <strain evidence="4 5">DSM 44772</strain>
    </source>
</reference>
<proteinExistence type="predicted"/>
<evidence type="ECO:0000313" key="4">
    <source>
        <dbReference type="EMBL" id="MBB4774780.1"/>
    </source>
</evidence>
<keyword evidence="1" id="KW-0560">Oxidoreductase</keyword>
<reference evidence="3" key="3">
    <citation type="submission" date="2023-12" db="EMBL/GenBank/DDBJ databases">
        <authorList>
            <person name="Sun Q."/>
            <person name="Inoue M."/>
        </authorList>
    </citation>
    <scope>NUCLEOTIDE SEQUENCE</scope>
    <source>
        <strain evidence="3">JCM 10667</strain>
    </source>
</reference>
<organism evidence="4 5">
    <name type="scientific">Actinomadura livida</name>
    <dbReference type="NCBI Taxonomy" id="79909"/>
    <lineage>
        <taxon>Bacteria</taxon>
        <taxon>Bacillati</taxon>
        <taxon>Actinomycetota</taxon>
        <taxon>Actinomycetes</taxon>
        <taxon>Streptosporangiales</taxon>
        <taxon>Thermomonosporaceae</taxon>
        <taxon>Actinomadura</taxon>
    </lineage>
</organism>
<keyword evidence="6" id="KW-1185">Reference proteome</keyword>
<comment type="caution">
    <text evidence="4">The sequence shown here is derived from an EMBL/GenBank/DDBJ whole genome shotgun (WGS) entry which is preliminary data.</text>
</comment>
<dbReference type="EMBL" id="JACHMV010000001">
    <property type="protein sequence ID" value="MBB4774780.1"/>
    <property type="molecule type" value="Genomic_DNA"/>
</dbReference>
<dbReference type="AlphaFoldDB" id="A0A7W7ID09"/>
<reference evidence="3 6" key="1">
    <citation type="journal article" date="2019" name="Int. J. Syst. Evol. Microbiol.">
        <title>The Global Catalogue of Microorganisms (GCM) 10K type strain sequencing project: providing services to taxonomists for standard genome sequencing and annotation.</title>
        <authorList>
            <consortium name="The Broad Institute Genomics Platform"/>
            <consortium name="The Broad Institute Genome Sequencing Center for Infectious Disease"/>
            <person name="Wu L."/>
            <person name="Ma J."/>
        </authorList>
    </citation>
    <scope>NUCLEOTIDE SEQUENCE [LARGE SCALE GENOMIC DNA]</scope>
    <source>
        <strain evidence="3 6">JCM 10667</strain>
    </source>
</reference>
<dbReference type="PANTHER" id="PTHR30466:SF1">
    <property type="entry name" value="FMN REDUCTASE (NADH) RUTF"/>
    <property type="match status" value="1"/>
</dbReference>
<dbReference type="RefSeq" id="WP_184883653.1">
    <property type="nucleotide sequence ID" value="NZ_BAAAHD010000025.1"/>
</dbReference>
<name>A0A7W7ID09_9ACTN</name>
<dbReference type="GO" id="GO:0006208">
    <property type="term" value="P:pyrimidine nucleobase catabolic process"/>
    <property type="evidence" value="ECO:0007669"/>
    <property type="project" value="TreeGrafter"/>
</dbReference>
<dbReference type="PANTHER" id="PTHR30466">
    <property type="entry name" value="FLAVIN REDUCTASE"/>
    <property type="match status" value="1"/>
</dbReference>
<evidence type="ECO:0000256" key="1">
    <source>
        <dbReference type="ARBA" id="ARBA00023002"/>
    </source>
</evidence>
<protein>
    <submittedName>
        <fullName evidence="4">Flavin reductase (DIM6/NTAB) family NADH-FMN oxidoreductase RutF</fullName>
    </submittedName>
</protein>
<dbReference type="SUPFAM" id="SSF50475">
    <property type="entry name" value="FMN-binding split barrel"/>
    <property type="match status" value="1"/>
</dbReference>
<sequence length="176" mass="18724">MTGRAAPVVAPAVAGDSRLFRTVLGAFATGVTVVTVGGARPHGMTANAFASVSLDPPLVLVCIDRKAIMHEVMAAAEYFAVSVLAASQEGVARHFADDWRPQGRAQFESVDWSPGEVSGAPLIRGAAAWLECALWRSYDGGDHTIVLGRSLAMGRRADEDALLFHGGRFRRFAEET</sequence>
<dbReference type="GO" id="GO:0010181">
    <property type="term" value="F:FMN binding"/>
    <property type="evidence" value="ECO:0007669"/>
    <property type="project" value="InterPro"/>
</dbReference>
<evidence type="ECO:0000313" key="3">
    <source>
        <dbReference type="EMBL" id="GAA0565915.1"/>
    </source>
</evidence>
<dbReference type="Proteomes" id="UP000549343">
    <property type="component" value="Unassembled WGS sequence"/>
</dbReference>
<accession>A0A7W7ID09</accession>